<evidence type="ECO:0000313" key="8">
    <source>
        <dbReference type="EMBL" id="KAK5084655.1"/>
    </source>
</evidence>
<evidence type="ECO:0000259" key="7">
    <source>
        <dbReference type="SMART" id="SM00829"/>
    </source>
</evidence>
<comment type="similarity">
    <text evidence="2 6">Belongs to the zinc-containing alcohol dehydrogenase family.</text>
</comment>
<dbReference type="SUPFAM" id="SSF51735">
    <property type="entry name" value="NAD(P)-binding Rossmann-fold domains"/>
    <property type="match status" value="1"/>
</dbReference>
<dbReference type="SUPFAM" id="SSF50129">
    <property type="entry name" value="GroES-like"/>
    <property type="match status" value="1"/>
</dbReference>
<sequence>MRALRYHGTKDLRVEHDVPEPKCGDNQIKVKPAFVGICGTDLHEYSSATFIPTKENPHPVTKESMPVTIGHEFSGTVLEIGSKVQTDIKVGDKVAVQPTIACFECGACKDGLINCCDSAGFIGLSGGGGGLSDAVCAGAEFVFKLPPNIDLDIGVEAAGIQKGDDAVVMGAGPIGLGVIQCLKAEGANKIIVAEVAKERQNFAKHFGATHILDPRHEDVVAKCKELTGGQGPQIALDCAGVAASVKTACLAVRANGRIVNVAIWEKEVPFNPNNVVFGEKKYSGVLGYLQKDYRGVIDALGSGALKPEKMITGKIAIDRVVEDGFEPLINEKEKHVKILVDLSK</sequence>
<dbReference type="Gene3D" id="3.90.180.10">
    <property type="entry name" value="Medium-chain alcohol dehydrogenases, catalytic domain"/>
    <property type="match status" value="1"/>
</dbReference>
<accession>A0AAN7SYL2</accession>
<dbReference type="PANTHER" id="PTHR43161">
    <property type="entry name" value="SORBITOL DEHYDROGENASE"/>
    <property type="match status" value="1"/>
</dbReference>
<dbReference type="EMBL" id="JAVRRJ010000005">
    <property type="protein sequence ID" value="KAK5084655.1"/>
    <property type="molecule type" value="Genomic_DNA"/>
</dbReference>
<dbReference type="InterPro" id="IPR036291">
    <property type="entry name" value="NAD(P)-bd_dom_sf"/>
</dbReference>
<evidence type="ECO:0000256" key="5">
    <source>
        <dbReference type="ARBA" id="ARBA00023002"/>
    </source>
</evidence>
<keyword evidence="9" id="KW-1185">Reference proteome</keyword>
<name>A0AAN7SYL2_9EURO</name>
<proteinExistence type="inferred from homology"/>
<dbReference type="InterPro" id="IPR013154">
    <property type="entry name" value="ADH-like_N"/>
</dbReference>
<evidence type="ECO:0000313" key="9">
    <source>
        <dbReference type="Proteomes" id="UP001309876"/>
    </source>
</evidence>
<dbReference type="GO" id="GO:0000721">
    <property type="term" value="F:(R,R)-butanediol dehydrogenase activity"/>
    <property type="evidence" value="ECO:0007669"/>
    <property type="project" value="TreeGrafter"/>
</dbReference>
<dbReference type="PROSITE" id="PS00059">
    <property type="entry name" value="ADH_ZINC"/>
    <property type="match status" value="1"/>
</dbReference>
<dbReference type="Pfam" id="PF00107">
    <property type="entry name" value="ADH_zinc_N"/>
    <property type="match status" value="1"/>
</dbReference>
<comment type="caution">
    <text evidence="8">The sequence shown here is derived from an EMBL/GenBank/DDBJ whole genome shotgun (WGS) entry which is preliminary data.</text>
</comment>
<dbReference type="GO" id="GO:0005737">
    <property type="term" value="C:cytoplasm"/>
    <property type="evidence" value="ECO:0007669"/>
    <property type="project" value="TreeGrafter"/>
</dbReference>
<dbReference type="Pfam" id="PF08240">
    <property type="entry name" value="ADH_N"/>
    <property type="match status" value="1"/>
</dbReference>
<dbReference type="GO" id="GO:0034079">
    <property type="term" value="P:butanediol biosynthetic process"/>
    <property type="evidence" value="ECO:0007669"/>
    <property type="project" value="TreeGrafter"/>
</dbReference>
<organism evidence="8 9">
    <name type="scientific">Lithohypha guttulata</name>
    <dbReference type="NCBI Taxonomy" id="1690604"/>
    <lineage>
        <taxon>Eukaryota</taxon>
        <taxon>Fungi</taxon>
        <taxon>Dikarya</taxon>
        <taxon>Ascomycota</taxon>
        <taxon>Pezizomycotina</taxon>
        <taxon>Eurotiomycetes</taxon>
        <taxon>Chaetothyriomycetidae</taxon>
        <taxon>Chaetothyriales</taxon>
        <taxon>Trichomeriaceae</taxon>
        <taxon>Lithohypha</taxon>
    </lineage>
</organism>
<dbReference type="PANTHER" id="PTHR43161:SF23">
    <property type="entry name" value="(R,R)-BUTANEDIOL DEHYDROGENASE-RELATED"/>
    <property type="match status" value="1"/>
</dbReference>
<dbReference type="AlphaFoldDB" id="A0AAN7SYL2"/>
<reference evidence="8 9" key="1">
    <citation type="submission" date="2023-08" db="EMBL/GenBank/DDBJ databases">
        <title>Black Yeasts Isolated from many extreme environments.</title>
        <authorList>
            <person name="Coleine C."/>
            <person name="Stajich J.E."/>
            <person name="Selbmann L."/>
        </authorList>
    </citation>
    <scope>NUCLEOTIDE SEQUENCE [LARGE SCALE GENOMIC DNA]</scope>
    <source>
        <strain evidence="8 9">CCFEE 5910</strain>
    </source>
</reference>
<keyword evidence="3 6" id="KW-0479">Metal-binding</keyword>
<dbReference type="GO" id="GO:0008270">
    <property type="term" value="F:zinc ion binding"/>
    <property type="evidence" value="ECO:0007669"/>
    <property type="project" value="InterPro"/>
</dbReference>
<dbReference type="SMART" id="SM00829">
    <property type="entry name" value="PKS_ER"/>
    <property type="match status" value="1"/>
</dbReference>
<dbReference type="Gene3D" id="3.40.50.720">
    <property type="entry name" value="NAD(P)-binding Rossmann-like Domain"/>
    <property type="match status" value="1"/>
</dbReference>
<evidence type="ECO:0000256" key="1">
    <source>
        <dbReference type="ARBA" id="ARBA00001947"/>
    </source>
</evidence>
<evidence type="ECO:0000256" key="3">
    <source>
        <dbReference type="ARBA" id="ARBA00022723"/>
    </source>
</evidence>
<evidence type="ECO:0000256" key="4">
    <source>
        <dbReference type="ARBA" id="ARBA00022833"/>
    </source>
</evidence>
<comment type="cofactor">
    <cofactor evidence="1 6">
        <name>Zn(2+)</name>
        <dbReference type="ChEBI" id="CHEBI:29105"/>
    </cofactor>
</comment>
<dbReference type="InterPro" id="IPR002328">
    <property type="entry name" value="ADH_Zn_CS"/>
</dbReference>
<keyword evidence="5" id="KW-0560">Oxidoreductase</keyword>
<keyword evidence="4 6" id="KW-0862">Zinc</keyword>
<dbReference type="Proteomes" id="UP001309876">
    <property type="component" value="Unassembled WGS sequence"/>
</dbReference>
<dbReference type="CDD" id="cd08233">
    <property type="entry name" value="butanediol_DH_like"/>
    <property type="match status" value="1"/>
</dbReference>
<dbReference type="InterPro" id="IPR020843">
    <property type="entry name" value="ER"/>
</dbReference>
<dbReference type="InterPro" id="IPR011032">
    <property type="entry name" value="GroES-like_sf"/>
</dbReference>
<evidence type="ECO:0000256" key="6">
    <source>
        <dbReference type="RuleBase" id="RU361277"/>
    </source>
</evidence>
<dbReference type="InterPro" id="IPR013149">
    <property type="entry name" value="ADH-like_C"/>
</dbReference>
<evidence type="ECO:0000256" key="2">
    <source>
        <dbReference type="ARBA" id="ARBA00008072"/>
    </source>
</evidence>
<protein>
    <recommendedName>
        <fullName evidence="7">Enoyl reductase (ER) domain-containing protein</fullName>
    </recommendedName>
</protein>
<feature type="domain" description="Enoyl reductase (ER)" evidence="7">
    <location>
        <begin position="8"/>
        <end position="340"/>
    </location>
</feature>
<gene>
    <name evidence="8" type="ORF">LTR05_005733</name>
</gene>